<dbReference type="InterPro" id="IPR042099">
    <property type="entry name" value="ANL_N_sf"/>
</dbReference>
<dbReference type="EC" id="6.2.1.12" evidence="1"/>
<dbReference type="Gene3D" id="3.30.300.30">
    <property type="match status" value="1"/>
</dbReference>
<keyword evidence="10" id="KW-1185">Reference proteome</keyword>
<dbReference type="Gene3D" id="2.40.180.10">
    <property type="entry name" value="Catalase core domain"/>
    <property type="match status" value="1"/>
</dbReference>
<dbReference type="SUPFAM" id="SSF56801">
    <property type="entry name" value="Acetyl-CoA synthetase-like"/>
    <property type="match status" value="1"/>
</dbReference>
<name>A0A8J5CUB5_ZINOF</name>
<evidence type="ECO:0000256" key="7">
    <source>
        <dbReference type="SAM" id="Phobius"/>
    </source>
</evidence>
<dbReference type="InterPro" id="IPR045851">
    <property type="entry name" value="AMP-bd_C_sf"/>
</dbReference>
<dbReference type="InterPro" id="IPR040097">
    <property type="entry name" value="FAAL/FAAC"/>
</dbReference>
<dbReference type="Gene3D" id="1.10.405.20">
    <property type="match status" value="1"/>
</dbReference>
<comment type="catalytic activity">
    <reaction evidence="5">
        <text>(E)-4-coumarate + ATP + CoA = (E)-4-coumaroyl-CoA + AMP + diphosphate</text>
        <dbReference type="Rhea" id="RHEA:19641"/>
        <dbReference type="ChEBI" id="CHEBI:12876"/>
        <dbReference type="ChEBI" id="CHEBI:30616"/>
        <dbReference type="ChEBI" id="CHEBI:33019"/>
        <dbReference type="ChEBI" id="CHEBI:57287"/>
        <dbReference type="ChEBI" id="CHEBI:85008"/>
        <dbReference type="ChEBI" id="CHEBI:456215"/>
        <dbReference type="EC" id="6.2.1.12"/>
    </reaction>
    <physiologicalReaction direction="left-to-right" evidence="5">
        <dbReference type="Rhea" id="RHEA:19642"/>
    </physiologicalReaction>
</comment>
<feature type="transmembrane region" description="Helical" evidence="7">
    <location>
        <begin position="1712"/>
        <end position="1733"/>
    </location>
</feature>
<feature type="transmembrane region" description="Helical" evidence="7">
    <location>
        <begin position="1446"/>
        <end position="1470"/>
    </location>
</feature>
<dbReference type="InterPro" id="IPR006162">
    <property type="entry name" value="Ppantetheine_attach_site"/>
</dbReference>
<dbReference type="InterPro" id="IPR036188">
    <property type="entry name" value="FAD/NAD-bd_sf"/>
</dbReference>
<dbReference type="InterPro" id="IPR020835">
    <property type="entry name" value="Catalase_sf"/>
</dbReference>
<evidence type="ECO:0000256" key="1">
    <source>
        <dbReference type="ARBA" id="ARBA00012959"/>
    </source>
</evidence>
<dbReference type="PROSITE" id="PS00012">
    <property type="entry name" value="PHOSPHOPANTETHEINE"/>
    <property type="match status" value="1"/>
</dbReference>
<dbReference type="SUPFAM" id="SSF47336">
    <property type="entry name" value="ACP-like"/>
    <property type="match status" value="1"/>
</dbReference>
<dbReference type="InterPro" id="IPR002937">
    <property type="entry name" value="Amino_oxidase"/>
</dbReference>
<keyword evidence="2" id="KW-0596">Phosphopantetheine</keyword>
<evidence type="ECO:0000313" key="9">
    <source>
        <dbReference type="EMBL" id="KAG6469851.1"/>
    </source>
</evidence>
<keyword evidence="7" id="KW-1133">Transmembrane helix</keyword>
<feature type="transmembrane region" description="Helical" evidence="7">
    <location>
        <begin position="1645"/>
        <end position="1668"/>
    </location>
</feature>
<dbReference type="GO" id="GO:0008610">
    <property type="term" value="P:lipid biosynthetic process"/>
    <property type="evidence" value="ECO:0007669"/>
    <property type="project" value="InterPro"/>
</dbReference>
<dbReference type="InterPro" id="IPR000873">
    <property type="entry name" value="AMP-dep_synth/lig_dom"/>
</dbReference>
<keyword evidence="3" id="KW-0597">Phosphoprotein</keyword>
<dbReference type="Gene3D" id="2.160.10.10">
    <property type="entry name" value="Hexapeptide repeat proteins"/>
    <property type="match status" value="2"/>
</dbReference>
<dbReference type="Proteomes" id="UP000734854">
    <property type="component" value="Unassembled WGS sequence"/>
</dbReference>
<dbReference type="InterPro" id="IPR036736">
    <property type="entry name" value="ACP-like_sf"/>
</dbReference>
<dbReference type="PROSITE" id="PS51402">
    <property type="entry name" value="CATALASE_3"/>
    <property type="match status" value="1"/>
</dbReference>
<dbReference type="PANTHER" id="PTHR22754">
    <property type="entry name" value="DISCO-INTERACTING PROTEIN 2 DIP2 -RELATED"/>
    <property type="match status" value="1"/>
</dbReference>
<accession>A0A8J5CUB5</accession>
<feature type="region of interest" description="Disordered" evidence="6">
    <location>
        <begin position="52"/>
        <end position="74"/>
    </location>
</feature>
<dbReference type="SUPFAM" id="SSF51161">
    <property type="entry name" value="Trimeric LpxA-like enzymes"/>
    <property type="match status" value="3"/>
</dbReference>
<keyword evidence="7" id="KW-0472">Membrane</keyword>
<proteinExistence type="predicted"/>
<dbReference type="Gene3D" id="3.50.50.60">
    <property type="entry name" value="FAD/NAD(P)-binding domain"/>
    <property type="match status" value="1"/>
</dbReference>
<dbReference type="GO" id="GO:0004096">
    <property type="term" value="F:catalase activity"/>
    <property type="evidence" value="ECO:0007669"/>
    <property type="project" value="InterPro"/>
</dbReference>
<dbReference type="InterPro" id="IPR018028">
    <property type="entry name" value="Catalase"/>
</dbReference>
<comment type="caution">
    <text evidence="9">The sequence shown here is derived from an EMBL/GenBank/DDBJ whole genome shotgun (WGS) entry which is preliminary data.</text>
</comment>
<dbReference type="Gene3D" id="3.40.50.12780">
    <property type="entry name" value="N-terminal domain of ligase-like"/>
    <property type="match status" value="1"/>
</dbReference>
<dbReference type="EMBL" id="JACMSC010000021">
    <property type="protein sequence ID" value="KAG6469851.1"/>
    <property type="molecule type" value="Genomic_DNA"/>
</dbReference>
<dbReference type="PANTHER" id="PTHR22754:SF32">
    <property type="entry name" value="DISCO-INTERACTING PROTEIN 2"/>
    <property type="match status" value="1"/>
</dbReference>
<evidence type="ECO:0000256" key="4">
    <source>
        <dbReference type="ARBA" id="ARBA00022598"/>
    </source>
</evidence>
<evidence type="ECO:0000256" key="6">
    <source>
        <dbReference type="SAM" id="MobiDB-lite"/>
    </source>
</evidence>
<keyword evidence="7" id="KW-0812">Transmembrane</keyword>
<dbReference type="GO" id="GO:0009698">
    <property type="term" value="P:phenylpropanoid metabolic process"/>
    <property type="evidence" value="ECO:0007669"/>
    <property type="project" value="UniProtKB-ARBA"/>
</dbReference>
<feature type="transmembrane region" description="Helical" evidence="7">
    <location>
        <begin position="1403"/>
        <end position="1426"/>
    </location>
</feature>
<evidence type="ECO:0000313" key="10">
    <source>
        <dbReference type="Proteomes" id="UP000734854"/>
    </source>
</evidence>
<dbReference type="Pfam" id="PF00550">
    <property type="entry name" value="PP-binding"/>
    <property type="match status" value="1"/>
</dbReference>
<reference evidence="9 10" key="1">
    <citation type="submission" date="2020-08" db="EMBL/GenBank/DDBJ databases">
        <title>Plant Genome Project.</title>
        <authorList>
            <person name="Zhang R.-G."/>
        </authorList>
    </citation>
    <scope>NUCLEOTIDE SEQUENCE [LARGE SCALE GENOMIC DNA]</scope>
    <source>
        <tissue evidence="9">Rhizome</tissue>
    </source>
</reference>
<dbReference type="InterPro" id="IPR020845">
    <property type="entry name" value="AMP-binding_CS"/>
</dbReference>
<evidence type="ECO:0000259" key="8">
    <source>
        <dbReference type="PROSITE" id="PS50075"/>
    </source>
</evidence>
<dbReference type="PROSITE" id="PS00455">
    <property type="entry name" value="AMP_BINDING"/>
    <property type="match status" value="1"/>
</dbReference>
<dbReference type="PROSITE" id="PS50075">
    <property type="entry name" value="CARRIER"/>
    <property type="match status" value="1"/>
</dbReference>
<evidence type="ECO:0000256" key="5">
    <source>
        <dbReference type="ARBA" id="ARBA00034252"/>
    </source>
</evidence>
<dbReference type="Gene3D" id="3.30.70.1990">
    <property type="match status" value="1"/>
</dbReference>
<feature type="compositionally biased region" description="Basic and acidic residues" evidence="6">
    <location>
        <begin position="61"/>
        <end position="74"/>
    </location>
</feature>
<keyword evidence="4" id="KW-0436">Ligase</keyword>
<dbReference type="InterPro" id="IPR009081">
    <property type="entry name" value="PP-bd_ACP"/>
</dbReference>
<evidence type="ECO:0000256" key="3">
    <source>
        <dbReference type="ARBA" id="ARBA00022553"/>
    </source>
</evidence>
<feature type="transmembrane region" description="Helical" evidence="7">
    <location>
        <begin position="2290"/>
        <end position="2308"/>
    </location>
</feature>
<dbReference type="SUPFAM" id="SSF51905">
    <property type="entry name" value="FAD/NAD(P)-binding domain"/>
    <property type="match status" value="1"/>
</dbReference>
<dbReference type="SUPFAM" id="SSF56634">
    <property type="entry name" value="Heme-dependent catalase-like"/>
    <property type="match status" value="1"/>
</dbReference>
<dbReference type="GO" id="GO:0006979">
    <property type="term" value="P:response to oxidative stress"/>
    <property type="evidence" value="ECO:0007669"/>
    <property type="project" value="InterPro"/>
</dbReference>
<feature type="transmembrane region" description="Helical" evidence="7">
    <location>
        <begin position="2320"/>
        <end position="2340"/>
    </location>
</feature>
<dbReference type="Pfam" id="PF01593">
    <property type="entry name" value="Amino_oxidase"/>
    <property type="match status" value="1"/>
</dbReference>
<sequence length="2491" mass="275725">MRSTRGASAVGGAAAAAAIERMRGGEAATLHPAFKRSNTSIEVRVWRCSSASFPTAPPAPGDEHRGGDRGWEPLPRKETVKYMLMHEEEQVQPFPTHLATLRRRPRFPHLECANLLAGALEIKRLSDRRFLNYRRQLLYAEFAKSTESEDSDARINVGNKPGSVTELKMDTTKNIEEQLDKLHPCFSLQTQIAIVGAGPSGLSAAYALAKLGYSNVTVFEKYQTVAGMCESIDIEGKIYDLGGQVIAANSAPVISHLAKEVGAEFEEMDSHKLALIDSRTGKFEDMKVADDYVSLISLTLRLQDEANSSGHTGIRALSSFASDPTLDFLKSHGLSSLPKSVAYGYTASGYGFVQDMPYAYIQEFTRTSMAGKIRRFKGGYSSMWQKLSQSLPFEVLCNNEVVNIRRHTLGVSLTVKNAHNEEKVMKFDKIIISGALAFKNGRTYRSSALATEESEVVDLNDLEEQLFCKVQTIDYYTTVLKIKGFDHMPVGFYYFGEFMDDPATIGHPVAMQKFFGDTNIFLFWSYGNSSDIKGPTVIKLLTDVVNTMGGVVQEVVLQRRFKYFPHVNSEDMKEGFFEKLESQLQGFQNTYYVGGLMAFELTERNSSYAMALVCKYFANDSEKPLIPYVKRLFPLVSSSESYFQRVIGQTPELVFPDLPSLNGYLTFWGTHPITTSKTLYTWLNEEGKIVNQRTFGELQANASHIAQKLLSDKCTFKSGDRVLLIYLPGLEFIDAFFGCLKAKIIPVPVLPPDPLQRGGQALLKIQNISKSCNAAAILSTSSYHLAVRTGFLKNVISLKKSSENSSASWPELPWVHTDSWIKKYRCQPRNSQLKDLESENSEFPEEICFLQFTSGSTGEPKGVMITHGGLIHNVKTMQRRYNSSSQTVLVSWLPQYHDMGLIGGLFTALVSGATAILFSPMTFIRNPLFWLRTMSDYQATHSAAPNFAFELVIRRLEADKAKNHTYDLSSLIFLMISAEPVRKKTLKRFIEISQSFGLSQEVMAPGYGLAENCVFVSCAFGEGKPILIDWEGRVCCGYSCPNDSDVDIRIVDPETLREHEEYGKEGEIWINSPSAGVGYWGNEDLSRKTFFNELENHKGKRYTRTGDLGRIIDGKLFITGRIKDLIIVAGRNIYSADVEKTVEGSSDSLRPGCCAVIGVAEEVLKTKGIPVSETSDQVGLVVIAEVKDGKLIDEEIVERIKLRVAEEHGVSVASIKLIKPRTISKTTSGKIQRFECLRKFADDTLILATMSASSKKSLFRSFTTGSSVERRSLIPLLGKSLSPDSQPCNAGKDVEEIVNFLRQLVAEQTGIAIEKISATESLVSYGIDSIGVVRAAQKLSDYLGVPVGAVDIFTATCISDLANFSQNLLIKSQPRTMKSTSHLHDDIEDSVDLDTNASLIQKLVVCFLQILAILYVSSILIFPAYISSSIFFGLVSVNVAENVLLISTFLSLALAPLAWISYIFLTCLFLSFGNSFLQLNYVLTPEVSLWSIDFVKWWALSKAQEVAAKFLAVFLRGTVFLNYWYKMQGARVRSSVLIDTVEITDPSLVSIGEEATIAEGVLIQSHEVRNGALSFCPVKIGRNSTIGPYAVIQKGSIVGIGEEIQPLQKVGGANHITKPVKSSKIEKIHLYEGVSENLVPVYHFLGIYAVGCLGSLSGAIVYSSYVYFFGASFSRHNFTFACLAGAFHWLPATITAFASITTELPSSPITCAFFMATAYFIHGLVLSLLTAILNRYLNSNRRASSNSHMKTWFLDQINTASHIRFAKLLSGTEAFCVYLRLLGAKVGRHCSIRAINPVSNPAMISIGDGVHLGDFSRIVSGFYSVNGFVSGEIQIEKNSVVGSQSLVLSGSNIQEDVVLGALSIAPVDSILQRGGIYMGSQTPTMVKNTLHLTDERIDEMDAKYKKIVGRLAGNLAITTMKVNSRYFHRIGVAGKGVLKLYQDLSAFPAHKIFSPNKCFSVVIRHSNSLSADDDARTDARGATLRVFSEEGCEIPLLDLTLKTGKAFYARTIEDFATWLVCGLPAREQQVKRSPHIREAVWGSLRNTNSFTELHYYSNISRLIRFDDGREMYAKFKLRPVDSEIGEDSGQVVPKGILPPETGAIPREEGDTRPLLFLADDFRRRVSSPAHVRYVFQLQVRPIPSDEAAREEALDCTRPWDESEYPHVDIGEITIDQNLTAEESERLEFNPFLRCDEVDVIRASSCSQSASIDHGRSLVYEICQRLRNGVPLPMAWRNFLEQSDAKVDLSGCPMMMNAELKKVAPDRKVTLARTWYQTLWASLFQPLLQTFLPYLVIGVVIFVLLRWTLAVKSATDLPLHWLLPLFWAASGVAAAIVCVAAKSVLVGKREDGEAEHVWSRVVFMDTVWQALRTVAGDYFLEMITGSVFLGVWMRLLGARIEVEHGVYVASMGAALNPELVEIERGGAVGRDAVLFGHIYEGEDGKVRYGKVRVEEGGFVGSRAVAMPGVRVEAGGHLGALSLAMKEEIVKSI</sequence>
<dbReference type="Gene3D" id="1.10.1200.10">
    <property type="entry name" value="ACP-like"/>
    <property type="match status" value="1"/>
</dbReference>
<organism evidence="9 10">
    <name type="scientific">Zingiber officinale</name>
    <name type="common">Ginger</name>
    <name type="synonym">Amomum zingiber</name>
    <dbReference type="NCBI Taxonomy" id="94328"/>
    <lineage>
        <taxon>Eukaryota</taxon>
        <taxon>Viridiplantae</taxon>
        <taxon>Streptophyta</taxon>
        <taxon>Embryophyta</taxon>
        <taxon>Tracheophyta</taxon>
        <taxon>Spermatophyta</taxon>
        <taxon>Magnoliopsida</taxon>
        <taxon>Liliopsida</taxon>
        <taxon>Zingiberales</taxon>
        <taxon>Zingiberaceae</taxon>
        <taxon>Zingiber</taxon>
    </lineage>
</organism>
<feature type="domain" description="Carrier" evidence="8">
    <location>
        <begin position="1295"/>
        <end position="1369"/>
    </location>
</feature>
<dbReference type="InterPro" id="IPR011004">
    <property type="entry name" value="Trimer_LpxA-like_sf"/>
</dbReference>
<dbReference type="CDD" id="cd05931">
    <property type="entry name" value="FAAL"/>
    <property type="match status" value="1"/>
</dbReference>
<gene>
    <name evidence="9" type="ORF">ZIOFF_070784</name>
</gene>
<feature type="transmembrane region" description="Helical" evidence="7">
    <location>
        <begin position="1680"/>
        <end position="1700"/>
    </location>
</feature>
<dbReference type="GO" id="GO:0106290">
    <property type="term" value="F:trans-cinnamate-CoA ligase activity"/>
    <property type="evidence" value="ECO:0007669"/>
    <property type="project" value="UniProtKB-ARBA"/>
</dbReference>
<evidence type="ECO:0000256" key="2">
    <source>
        <dbReference type="ARBA" id="ARBA00022450"/>
    </source>
</evidence>
<dbReference type="PRINTS" id="PR00419">
    <property type="entry name" value="ADXRDTASE"/>
</dbReference>
<protein>
    <recommendedName>
        <fullName evidence="1">4-coumarate--CoA ligase</fullName>
        <ecNumber evidence="1">6.2.1.12</ecNumber>
    </recommendedName>
</protein>
<dbReference type="GO" id="GO:0016207">
    <property type="term" value="F:4-coumarate-CoA ligase activity"/>
    <property type="evidence" value="ECO:0007669"/>
    <property type="project" value="UniProtKB-EC"/>
</dbReference>
<dbReference type="GO" id="GO:0020037">
    <property type="term" value="F:heme binding"/>
    <property type="evidence" value="ECO:0007669"/>
    <property type="project" value="InterPro"/>
</dbReference>
<dbReference type="Pfam" id="PF00501">
    <property type="entry name" value="AMP-binding"/>
    <property type="match status" value="1"/>
</dbReference>